<accession>A0A8H6FCE8</accession>
<protein>
    <submittedName>
        <fullName evidence="2">Uncharacterized protein</fullName>
    </submittedName>
</protein>
<dbReference type="RefSeq" id="XP_037152327.1">
    <property type="nucleotide sequence ID" value="XM_037291965.1"/>
</dbReference>
<reference evidence="2 3" key="1">
    <citation type="journal article" date="2020" name="Genomics">
        <title>Complete, high-quality genomes from long-read metagenomic sequencing of two wolf lichen thalli reveals enigmatic genome architecture.</title>
        <authorList>
            <person name="McKenzie S.K."/>
            <person name="Walston R.F."/>
            <person name="Allen J.L."/>
        </authorList>
    </citation>
    <scope>NUCLEOTIDE SEQUENCE [LARGE SCALE GENOMIC DNA]</scope>
    <source>
        <strain evidence="2">WasteWater1</strain>
    </source>
</reference>
<comment type="caution">
    <text evidence="2">The sequence shown here is derived from an EMBL/GenBank/DDBJ whole genome shotgun (WGS) entry which is preliminary data.</text>
</comment>
<dbReference type="AlphaFoldDB" id="A0A8H6FCE8"/>
<evidence type="ECO:0000313" key="2">
    <source>
        <dbReference type="EMBL" id="KAF6222981.1"/>
    </source>
</evidence>
<feature type="region of interest" description="Disordered" evidence="1">
    <location>
        <begin position="88"/>
        <end position="148"/>
    </location>
</feature>
<organism evidence="2 3">
    <name type="scientific">Letharia lupina</name>
    <dbReference type="NCBI Taxonomy" id="560253"/>
    <lineage>
        <taxon>Eukaryota</taxon>
        <taxon>Fungi</taxon>
        <taxon>Dikarya</taxon>
        <taxon>Ascomycota</taxon>
        <taxon>Pezizomycotina</taxon>
        <taxon>Lecanoromycetes</taxon>
        <taxon>OSLEUM clade</taxon>
        <taxon>Lecanoromycetidae</taxon>
        <taxon>Lecanorales</taxon>
        <taxon>Lecanorineae</taxon>
        <taxon>Parmeliaceae</taxon>
        <taxon>Letharia</taxon>
    </lineage>
</organism>
<dbReference type="Proteomes" id="UP000593566">
    <property type="component" value="Unassembled WGS sequence"/>
</dbReference>
<dbReference type="EMBL" id="JACCJB010000011">
    <property type="protein sequence ID" value="KAF6222981.1"/>
    <property type="molecule type" value="Genomic_DNA"/>
</dbReference>
<feature type="compositionally biased region" description="Basic and acidic residues" evidence="1">
    <location>
        <begin position="122"/>
        <end position="148"/>
    </location>
</feature>
<sequence length="148" mass="16441">MKLPRLLELFCLPNRPPPDFFLPPELDVAPPTQRKTMARKRHATAAHMKPKLYFPRVAVVPADLNASRPCTNAALCFVSVLVMKGIQRSPDGLRHQRGRNGLKEEADRAESAGKEAANAAEQGKETKDEGASREEEGDELKGEHESRF</sequence>
<proteinExistence type="predicted"/>
<gene>
    <name evidence="2" type="ORF">HO133_001032</name>
</gene>
<evidence type="ECO:0000256" key="1">
    <source>
        <dbReference type="SAM" id="MobiDB-lite"/>
    </source>
</evidence>
<feature type="compositionally biased region" description="Basic and acidic residues" evidence="1">
    <location>
        <begin position="101"/>
        <end position="113"/>
    </location>
</feature>
<name>A0A8H6FCE8_9LECA</name>
<evidence type="ECO:0000313" key="3">
    <source>
        <dbReference type="Proteomes" id="UP000593566"/>
    </source>
</evidence>
<keyword evidence="3" id="KW-1185">Reference proteome</keyword>
<dbReference type="GeneID" id="59329450"/>